<evidence type="ECO:0008006" key="4">
    <source>
        <dbReference type="Google" id="ProtNLM"/>
    </source>
</evidence>
<sequence>MRKLSLAAVAALGLVLLPRPAAAGPLLEGSVGVGAQLNPSVERTPVNIMLAPGYGFAGLVKLELGLAANLADVQNSRFDLELRPMVVVSPPLFPLYLRGIVVVQNLIHGPTNPGYGGALGLSFGLFGVSIFAEAGALARQVPVVSATLPASDEYRWFLEGRAGVSYEF</sequence>
<reference evidence="3" key="1">
    <citation type="journal article" date="2020" name="Appl. Environ. Microbiol.">
        <title>Diazotrophic Anaeromyxobacter Isolates from Soils.</title>
        <authorList>
            <person name="Masuda Y."/>
            <person name="Yamanaka H."/>
            <person name="Xu Z.X."/>
            <person name="Shiratori Y."/>
            <person name="Aono T."/>
            <person name="Amachi S."/>
            <person name="Senoo K."/>
            <person name="Itoh H."/>
        </authorList>
    </citation>
    <scope>NUCLEOTIDE SEQUENCE [LARGE SCALE GENOMIC DNA]</scope>
    <source>
        <strain evidence="3">R267</strain>
    </source>
</reference>
<accession>A0A7I9VRD8</accession>
<evidence type="ECO:0000256" key="1">
    <source>
        <dbReference type="SAM" id="SignalP"/>
    </source>
</evidence>
<dbReference type="RefSeq" id="WP_176068086.1">
    <property type="nucleotide sequence ID" value="NZ_BJTG01000010.1"/>
</dbReference>
<keyword evidence="1" id="KW-0732">Signal</keyword>
<proteinExistence type="predicted"/>
<organism evidence="2 3">
    <name type="scientific">Anaeromyxobacter diazotrophicus</name>
    <dbReference type="NCBI Taxonomy" id="2590199"/>
    <lineage>
        <taxon>Bacteria</taxon>
        <taxon>Pseudomonadati</taxon>
        <taxon>Myxococcota</taxon>
        <taxon>Myxococcia</taxon>
        <taxon>Myxococcales</taxon>
        <taxon>Cystobacterineae</taxon>
        <taxon>Anaeromyxobacteraceae</taxon>
        <taxon>Anaeromyxobacter</taxon>
    </lineage>
</organism>
<evidence type="ECO:0000313" key="3">
    <source>
        <dbReference type="Proteomes" id="UP000503640"/>
    </source>
</evidence>
<name>A0A7I9VRD8_9BACT</name>
<dbReference type="Proteomes" id="UP000503640">
    <property type="component" value="Unassembled WGS sequence"/>
</dbReference>
<keyword evidence="3" id="KW-1185">Reference proteome</keyword>
<gene>
    <name evidence="2" type="ORF">AMYX_37370</name>
</gene>
<comment type="caution">
    <text evidence="2">The sequence shown here is derived from an EMBL/GenBank/DDBJ whole genome shotgun (WGS) entry which is preliminary data.</text>
</comment>
<evidence type="ECO:0000313" key="2">
    <source>
        <dbReference type="EMBL" id="GEJ58996.1"/>
    </source>
</evidence>
<dbReference type="EMBL" id="BJTG01000010">
    <property type="protein sequence ID" value="GEJ58996.1"/>
    <property type="molecule type" value="Genomic_DNA"/>
</dbReference>
<dbReference type="AlphaFoldDB" id="A0A7I9VRD8"/>
<feature type="signal peptide" evidence="1">
    <location>
        <begin position="1"/>
        <end position="23"/>
    </location>
</feature>
<protein>
    <recommendedName>
        <fullName evidence="4">Outer membrane protein beta-barrel domain-containing protein</fullName>
    </recommendedName>
</protein>
<feature type="chain" id="PRO_5029483341" description="Outer membrane protein beta-barrel domain-containing protein" evidence="1">
    <location>
        <begin position="24"/>
        <end position="168"/>
    </location>
</feature>